<accession>A0A922NRM8</accession>
<keyword evidence="3" id="KW-1185">Reference proteome</keyword>
<feature type="signal peptide" evidence="1">
    <location>
        <begin position="1"/>
        <end position="19"/>
    </location>
</feature>
<evidence type="ECO:0000313" key="3">
    <source>
        <dbReference type="Proteomes" id="UP000249757"/>
    </source>
</evidence>
<gene>
    <name evidence="2" type="ORF">Ptr86124_002692</name>
</gene>
<evidence type="ECO:0000313" key="2">
    <source>
        <dbReference type="EMBL" id="KAI1519564.1"/>
    </source>
</evidence>
<dbReference type="AlphaFoldDB" id="A0A922NRM8"/>
<protein>
    <submittedName>
        <fullName evidence="2">Uncharacterized protein</fullName>
    </submittedName>
</protein>
<dbReference type="Proteomes" id="UP000249757">
    <property type="component" value="Unassembled WGS sequence"/>
</dbReference>
<keyword evidence="1" id="KW-0732">Signal</keyword>
<proteinExistence type="predicted"/>
<dbReference type="EMBL" id="NRDI02000002">
    <property type="protein sequence ID" value="KAI1519564.1"/>
    <property type="molecule type" value="Genomic_DNA"/>
</dbReference>
<evidence type="ECO:0000256" key="1">
    <source>
        <dbReference type="SAM" id="SignalP"/>
    </source>
</evidence>
<comment type="caution">
    <text evidence="2">The sequence shown here is derived from an EMBL/GenBank/DDBJ whole genome shotgun (WGS) entry which is preliminary data.</text>
</comment>
<reference evidence="3" key="1">
    <citation type="journal article" date="2022" name="Microb. Genom.">
        <title>A global pangenome for the wheat fungal pathogen Pyrenophora tritici-repentis and prediction of effector protein structural homology.</title>
        <authorList>
            <person name="Moolhuijzen P.M."/>
            <person name="See P.T."/>
            <person name="Shi G."/>
            <person name="Powell H.R."/>
            <person name="Cockram J."/>
            <person name="Jorgensen L.N."/>
            <person name="Benslimane H."/>
            <person name="Strelkov S.E."/>
            <person name="Turner J."/>
            <person name="Liu Z."/>
            <person name="Moffat C.S."/>
        </authorList>
    </citation>
    <scope>NUCLEOTIDE SEQUENCE [LARGE SCALE GENOMIC DNA]</scope>
</reference>
<feature type="chain" id="PRO_5037761318" evidence="1">
    <location>
        <begin position="20"/>
        <end position="340"/>
    </location>
</feature>
<organism evidence="2 3">
    <name type="scientific">Pyrenophora tritici-repentis</name>
    <dbReference type="NCBI Taxonomy" id="45151"/>
    <lineage>
        <taxon>Eukaryota</taxon>
        <taxon>Fungi</taxon>
        <taxon>Dikarya</taxon>
        <taxon>Ascomycota</taxon>
        <taxon>Pezizomycotina</taxon>
        <taxon>Dothideomycetes</taxon>
        <taxon>Pleosporomycetidae</taxon>
        <taxon>Pleosporales</taxon>
        <taxon>Pleosporineae</taxon>
        <taxon>Pleosporaceae</taxon>
        <taxon>Pyrenophora</taxon>
    </lineage>
</organism>
<name>A0A922NRM8_9PLEO</name>
<sequence>MKFIVIALLVVTFTIEVLAADCFKIPFQCTVDDNFGKDNKKDKKKHKPHIEEEELDAMPSEVRKDVIKAIADYNANPGAKITLSKAVADYVAKIDPKVARRQLVNPVDDSKYWLSIDTPEEYVRLMNGARHNWGWGSVKKAITNSAAKIAPRQMNIPANERLFWVDMDTPDKWRQTLHKKCPNWGGYTGPWGTDAEYSKILALNCNGWNGRPDIPDSAHPTITLPSCISSKDSSQEFFQEEPYFMKFITPNGFRQLLALQCNGWDGRPGKRVSIREYEHMFFEKCNGWTGHPAIGNKARSEQQEDEDVVVLQDGEGERECEEGDEHCFNVSVTTQPALLT</sequence>